<comment type="caution">
    <text evidence="1">The sequence shown here is derived from an EMBL/GenBank/DDBJ whole genome shotgun (WGS) entry which is preliminary data.</text>
</comment>
<accession>A0ABU0SBR1</accession>
<proteinExistence type="predicted"/>
<name>A0ABU0SBR1_9HYPH</name>
<dbReference type="Proteomes" id="UP001237780">
    <property type="component" value="Unassembled WGS sequence"/>
</dbReference>
<evidence type="ECO:0000313" key="2">
    <source>
        <dbReference type="Proteomes" id="UP001237780"/>
    </source>
</evidence>
<sequence length="50" mass="5739">MGPDPNLGSNNTVYYDEFMKQQLAKNLKAVAVKSVFSYCFKRMSRVSNFL</sequence>
<gene>
    <name evidence="1" type="ORF">QFZ34_003093</name>
</gene>
<organism evidence="1 2">
    <name type="scientific">Phyllobacterium ifriqiyense</name>
    <dbReference type="NCBI Taxonomy" id="314238"/>
    <lineage>
        <taxon>Bacteria</taxon>
        <taxon>Pseudomonadati</taxon>
        <taxon>Pseudomonadota</taxon>
        <taxon>Alphaproteobacteria</taxon>
        <taxon>Hyphomicrobiales</taxon>
        <taxon>Phyllobacteriaceae</taxon>
        <taxon>Phyllobacterium</taxon>
    </lineage>
</organism>
<dbReference type="EMBL" id="JAUSZT010000003">
    <property type="protein sequence ID" value="MDQ0997911.1"/>
    <property type="molecule type" value="Genomic_DNA"/>
</dbReference>
<reference evidence="1 2" key="1">
    <citation type="submission" date="2023-07" db="EMBL/GenBank/DDBJ databases">
        <title>Comparative genomics of wheat-associated soil bacteria to identify genetic determinants of phenazine resistance.</title>
        <authorList>
            <person name="Mouncey N."/>
        </authorList>
    </citation>
    <scope>NUCLEOTIDE SEQUENCE [LARGE SCALE GENOMIC DNA]</scope>
    <source>
        <strain evidence="1 2">W4I11</strain>
    </source>
</reference>
<keyword evidence="2" id="KW-1185">Reference proteome</keyword>
<evidence type="ECO:0000313" key="1">
    <source>
        <dbReference type="EMBL" id="MDQ0997911.1"/>
    </source>
</evidence>
<protein>
    <submittedName>
        <fullName evidence="1">Uncharacterized protein</fullName>
    </submittedName>
</protein>